<reference evidence="1 2" key="1">
    <citation type="submission" date="2019-07" db="EMBL/GenBank/DDBJ databases">
        <title>Genomic Encyclopedia of Archaeal and Bacterial Type Strains, Phase II (KMG-II): from individual species to whole genera.</title>
        <authorList>
            <person name="Goeker M."/>
        </authorList>
    </citation>
    <scope>NUCLEOTIDE SEQUENCE [LARGE SCALE GENOMIC DNA]</scope>
    <source>
        <strain evidence="1 2">DSM 14571</strain>
    </source>
</reference>
<evidence type="ECO:0000313" key="2">
    <source>
        <dbReference type="Proteomes" id="UP000324513"/>
    </source>
</evidence>
<protein>
    <submittedName>
        <fullName evidence="1">Uncharacterized protein</fullName>
    </submittedName>
</protein>
<evidence type="ECO:0000313" key="1">
    <source>
        <dbReference type="EMBL" id="TYO92256.1"/>
    </source>
</evidence>
<keyword evidence="2" id="KW-1185">Reference proteome</keyword>
<proteinExistence type="predicted"/>
<dbReference type="RefSeq" id="WP_065080741.1">
    <property type="nucleotide sequence ID" value="NZ_FLSS01000036.1"/>
</dbReference>
<dbReference type="Proteomes" id="UP000324513">
    <property type="component" value="Unassembled WGS sequence"/>
</dbReference>
<organism evidence="1 2">
    <name type="scientific">Elizabethkingia miricola</name>
    <name type="common">Chryseobacterium miricola</name>
    <dbReference type="NCBI Taxonomy" id="172045"/>
    <lineage>
        <taxon>Bacteria</taxon>
        <taxon>Pseudomonadati</taxon>
        <taxon>Bacteroidota</taxon>
        <taxon>Flavobacteriia</taxon>
        <taxon>Flavobacteriales</taxon>
        <taxon>Weeksellaceae</taxon>
        <taxon>Elizabethkingia</taxon>
    </lineage>
</organism>
<dbReference type="EMBL" id="VNHK01000005">
    <property type="protein sequence ID" value="TYO92256.1"/>
    <property type="molecule type" value="Genomic_DNA"/>
</dbReference>
<gene>
    <name evidence="1" type="ORF">LX74_01922</name>
</gene>
<accession>A0ABY3NI11</accession>
<comment type="caution">
    <text evidence="1">The sequence shown here is derived from an EMBL/GenBank/DDBJ whole genome shotgun (WGS) entry which is preliminary data.</text>
</comment>
<sequence>MNISIFSFLLTITTLTFGQNINSDGFTKIPDSLSYKHNLYKYINPSDSFNHWKVIRKNAPKVSLNEYEILYDSKNSKKINNSAKELTPKKGFFIECMPSYCFTFIIAYKQKGVNCYSSFEEFRSFIGYIDNLPEALLTIATYDLWYDENYFNAGSYKIEKDFIYLYLKKSTACPYTLESIFVTLNRQTGEITTKNLGVYYRFEKDCTIS</sequence>
<name>A0ABY3NI11_ELIMR</name>